<accession>A0A383BJN6</accession>
<protein>
    <submittedName>
        <fullName evidence="1">Uncharacterized protein</fullName>
    </submittedName>
</protein>
<proteinExistence type="predicted"/>
<feature type="non-terminal residue" evidence="1">
    <location>
        <position position="143"/>
    </location>
</feature>
<sequence>MYRVLPEHPSLEALQKQARELQLAAADGDESCRDSLRQLNEFRHPSGEILPAKVKLTQAQFALALDYGFRNWQDLRDFVTWDPTRTVVEEGSTRRITYYPDRIPEHLAEQPLFSHTDLTWRQATVNQFHNESTCLVGLDGFRS</sequence>
<evidence type="ECO:0000313" key="1">
    <source>
        <dbReference type="EMBL" id="SVE20396.1"/>
    </source>
</evidence>
<organism evidence="1">
    <name type="scientific">marine metagenome</name>
    <dbReference type="NCBI Taxonomy" id="408172"/>
    <lineage>
        <taxon>unclassified sequences</taxon>
        <taxon>metagenomes</taxon>
        <taxon>ecological metagenomes</taxon>
    </lineage>
</organism>
<dbReference type="AlphaFoldDB" id="A0A383BJN6"/>
<dbReference type="EMBL" id="UINC01201178">
    <property type="protein sequence ID" value="SVE20396.1"/>
    <property type="molecule type" value="Genomic_DNA"/>
</dbReference>
<name>A0A383BJN6_9ZZZZ</name>
<reference evidence="1" key="1">
    <citation type="submission" date="2018-05" db="EMBL/GenBank/DDBJ databases">
        <authorList>
            <person name="Lanie J.A."/>
            <person name="Ng W.-L."/>
            <person name="Kazmierczak K.M."/>
            <person name="Andrzejewski T.M."/>
            <person name="Davidsen T.M."/>
            <person name="Wayne K.J."/>
            <person name="Tettelin H."/>
            <person name="Glass J.I."/>
            <person name="Rusch D."/>
            <person name="Podicherti R."/>
            <person name="Tsui H.-C.T."/>
            <person name="Winkler M.E."/>
        </authorList>
    </citation>
    <scope>NUCLEOTIDE SEQUENCE</scope>
</reference>
<gene>
    <name evidence="1" type="ORF">METZ01_LOCUS473250</name>
</gene>